<evidence type="ECO:0000259" key="1">
    <source>
        <dbReference type="Pfam" id="PF13468"/>
    </source>
</evidence>
<dbReference type="EMBL" id="JAGIZB010000004">
    <property type="protein sequence ID" value="MBP0444221.1"/>
    <property type="molecule type" value="Genomic_DNA"/>
</dbReference>
<dbReference type="InterPro" id="IPR025870">
    <property type="entry name" value="Glyoxalase-like_dom"/>
</dbReference>
<organism evidence="2 3">
    <name type="scientific">Pararoseomonas baculiformis</name>
    <dbReference type="NCBI Taxonomy" id="2820812"/>
    <lineage>
        <taxon>Bacteria</taxon>
        <taxon>Pseudomonadati</taxon>
        <taxon>Pseudomonadota</taxon>
        <taxon>Alphaproteobacteria</taxon>
        <taxon>Acetobacterales</taxon>
        <taxon>Acetobacteraceae</taxon>
        <taxon>Pararoseomonas</taxon>
    </lineage>
</organism>
<dbReference type="Gene3D" id="3.10.180.10">
    <property type="entry name" value="2,3-Dihydroxybiphenyl 1,2-Dioxygenase, domain 1"/>
    <property type="match status" value="1"/>
</dbReference>
<feature type="domain" description="Glyoxalase-like" evidence="1">
    <location>
        <begin position="4"/>
        <end position="180"/>
    </location>
</feature>
<evidence type="ECO:0000313" key="3">
    <source>
        <dbReference type="Proteomes" id="UP000681594"/>
    </source>
</evidence>
<dbReference type="InterPro" id="IPR029068">
    <property type="entry name" value="Glyas_Bleomycin-R_OHBP_Dase"/>
</dbReference>
<evidence type="ECO:0000313" key="2">
    <source>
        <dbReference type="EMBL" id="MBP0444221.1"/>
    </source>
</evidence>
<dbReference type="RefSeq" id="WP_209378452.1">
    <property type="nucleotide sequence ID" value="NZ_JAGIZB010000004.1"/>
</dbReference>
<proteinExistence type="predicted"/>
<name>A0ABS4ABH5_9PROT</name>
<protein>
    <submittedName>
        <fullName evidence="2">VOC family protein</fullName>
    </submittedName>
</protein>
<reference evidence="2 3" key="1">
    <citation type="submission" date="2021-03" db="EMBL/GenBank/DDBJ databases">
        <authorList>
            <person name="So Y."/>
        </authorList>
    </citation>
    <scope>NUCLEOTIDE SEQUENCE [LARGE SCALE GENOMIC DNA]</scope>
    <source>
        <strain evidence="2 3">SSH11</strain>
    </source>
</reference>
<sequence>MLELDHLVLIAPSLAEGVEHVRASLGIAMPYGGAHPEMGTHNHLLRLGDGAFLEVIAVDPSAPAPTHARWFGLDDAAAVRAEWDAGRRLRAWVARGRNLEALLAAQGGLFGEAMWVSRGDRRWRFGVRPDGALPAGGAAPCVIDWGERGCPAPAMPDLGARLERFVIEHPDPAGLRDLLTGLGLGRLPDIREGAETRLRAVIGTPEGPKEIG</sequence>
<dbReference type="Pfam" id="PF13468">
    <property type="entry name" value="Glyoxalase_3"/>
    <property type="match status" value="1"/>
</dbReference>
<keyword evidence="3" id="KW-1185">Reference proteome</keyword>
<accession>A0ABS4ABH5</accession>
<gene>
    <name evidence="2" type="ORF">J8J14_05465</name>
</gene>
<dbReference type="Proteomes" id="UP000681594">
    <property type="component" value="Unassembled WGS sequence"/>
</dbReference>
<comment type="caution">
    <text evidence="2">The sequence shown here is derived from an EMBL/GenBank/DDBJ whole genome shotgun (WGS) entry which is preliminary data.</text>
</comment>